<comment type="catalytic activity">
    <reaction evidence="12 13">
        <text>L-threonine + hydrogencarbonate + ATP = L-threonylcarbamoyladenylate + diphosphate + H2O</text>
        <dbReference type="Rhea" id="RHEA:36407"/>
        <dbReference type="ChEBI" id="CHEBI:15377"/>
        <dbReference type="ChEBI" id="CHEBI:17544"/>
        <dbReference type="ChEBI" id="CHEBI:30616"/>
        <dbReference type="ChEBI" id="CHEBI:33019"/>
        <dbReference type="ChEBI" id="CHEBI:57926"/>
        <dbReference type="ChEBI" id="CHEBI:73682"/>
        <dbReference type="EC" id="2.7.7.87"/>
    </reaction>
</comment>
<keyword evidence="9 13" id="KW-0547">Nucleotide-binding</keyword>
<evidence type="ECO:0000256" key="13">
    <source>
        <dbReference type="PIRNR" id="PIRNR004930"/>
    </source>
</evidence>
<evidence type="ECO:0000256" key="2">
    <source>
        <dbReference type="ARBA" id="ARBA00007663"/>
    </source>
</evidence>
<dbReference type="GO" id="GO:0005737">
    <property type="term" value="C:cytoplasm"/>
    <property type="evidence" value="ECO:0007669"/>
    <property type="project" value="UniProtKB-SubCell"/>
</dbReference>
<dbReference type="InterPro" id="IPR050156">
    <property type="entry name" value="TC-AMP_synthase_SUA5"/>
</dbReference>
<evidence type="ECO:0000256" key="6">
    <source>
        <dbReference type="ARBA" id="ARBA00022679"/>
    </source>
</evidence>
<reference evidence="16" key="1">
    <citation type="submission" date="2018-05" db="EMBL/GenBank/DDBJ databases">
        <authorList>
            <person name="Lanie J.A."/>
            <person name="Ng W.-L."/>
            <person name="Kazmierczak K.M."/>
            <person name="Andrzejewski T.M."/>
            <person name="Davidsen T.M."/>
            <person name="Wayne K.J."/>
            <person name="Tettelin H."/>
            <person name="Glass J.I."/>
            <person name="Rusch D."/>
            <person name="Podicherti R."/>
            <person name="Tsui H.-C.T."/>
            <person name="Winkler M.E."/>
        </authorList>
    </citation>
    <scope>NUCLEOTIDE SEQUENCE</scope>
    <source>
        <strain evidence="16">KNB</strain>
    </source>
</reference>
<organism evidence="16">
    <name type="scientific">Candidatus Nitrotoga fabula</name>
    <dbReference type="NCBI Taxonomy" id="2182327"/>
    <lineage>
        <taxon>Bacteria</taxon>
        <taxon>Pseudomonadati</taxon>
        <taxon>Pseudomonadota</taxon>
        <taxon>Betaproteobacteria</taxon>
        <taxon>Nitrosomonadales</taxon>
        <taxon>Gallionellaceae</taxon>
        <taxon>Candidatus Nitrotoga</taxon>
    </lineage>
</organism>
<dbReference type="GO" id="GO:0006450">
    <property type="term" value="P:regulation of translational fidelity"/>
    <property type="evidence" value="ECO:0007669"/>
    <property type="project" value="TreeGrafter"/>
</dbReference>
<dbReference type="FunFam" id="3.90.870.10:FF:000009">
    <property type="entry name" value="Threonylcarbamoyl-AMP synthase, putative"/>
    <property type="match status" value="1"/>
</dbReference>
<dbReference type="SUPFAM" id="SSF55821">
    <property type="entry name" value="YrdC/RibB"/>
    <property type="match status" value="1"/>
</dbReference>
<gene>
    <name evidence="16" type="primary">sua</name>
    <name evidence="16" type="ORF">NITFAB_0926</name>
</gene>
<dbReference type="GO" id="GO:0005524">
    <property type="term" value="F:ATP binding"/>
    <property type="evidence" value="ECO:0007669"/>
    <property type="project" value="UniProtKB-UniRule"/>
</dbReference>
<dbReference type="GO" id="GO:0061710">
    <property type="term" value="F:L-threonylcarbamoyladenylate synthase"/>
    <property type="evidence" value="ECO:0007669"/>
    <property type="project" value="UniProtKB-EC"/>
</dbReference>
<feature type="binding site" evidence="14">
    <location>
        <position position="137"/>
    </location>
    <ligand>
        <name>L-threonine</name>
        <dbReference type="ChEBI" id="CHEBI:57926"/>
    </ligand>
</feature>
<dbReference type="InterPro" id="IPR017945">
    <property type="entry name" value="DHBP_synth_RibB-like_a/b_dom"/>
</dbReference>
<evidence type="ECO:0000256" key="5">
    <source>
        <dbReference type="ARBA" id="ARBA00022490"/>
    </source>
</evidence>
<feature type="binding site" evidence="14">
    <location>
        <position position="228"/>
    </location>
    <ligand>
        <name>ATP</name>
        <dbReference type="ChEBI" id="CHEBI:30616"/>
    </ligand>
</feature>
<dbReference type="PIRSF" id="PIRSF004930">
    <property type="entry name" value="Tln_factor_SUA5"/>
    <property type="match status" value="1"/>
</dbReference>
<dbReference type="Gene3D" id="3.40.50.11030">
    <property type="entry name" value="Threonylcarbamoyl-AMP synthase, C-terminal domain"/>
    <property type="match status" value="1"/>
</dbReference>
<evidence type="ECO:0000259" key="15">
    <source>
        <dbReference type="PROSITE" id="PS51163"/>
    </source>
</evidence>
<dbReference type="GO" id="GO:0008033">
    <property type="term" value="P:tRNA processing"/>
    <property type="evidence" value="ECO:0007669"/>
    <property type="project" value="UniProtKB-KW"/>
</dbReference>
<proteinExistence type="inferred from homology"/>
<keyword evidence="7 13" id="KW-0819">tRNA processing</keyword>
<evidence type="ECO:0000256" key="4">
    <source>
        <dbReference type="ARBA" id="ARBA00015492"/>
    </source>
</evidence>
<dbReference type="GO" id="GO:0000049">
    <property type="term" value="F:tRNA binding"/>
    <property type="evidence" value="ECO:0007669"/>
    <property type="project" value="TreeGrafter"/>
</dbReference>
<evidence type="ECO:0000256" key="1">
    <source>
        <dbReference type="ARBA" id="ARBA00004496"/>
    </source>
</evidence>
<accession>A0A2X0SHN5</accession>
<feature type="binding site" evidence="14">
    <location>
        <position position="147"/>
    </location>
    <ligand>
        <name>ATP</name>
        <dbReference type="ChEBI" id="CHEBI:30616"/>
    </ligand>
</feature>
<feature type="binding site" evidence="14">
    <location>
        <position position="117"/>
    </location>
    <ligand>
        <name>L-threonine</name>
        <dbReference type="ChEBI" id="CHEBI:57926"/>
    </ligand>
</feature>
<keyword evidence="6 13" id="KW-0808">Transferase</keyword>
<sequence length="350" mass="37152">MKFNSVPDDKAIRSAAALLRSGGTVAFPTETVYGLGADASNPFAVQKIFAIKGRPSFHPLIVHVAAGSELTRWAKNIPDAAWQLAKTFWPGPLTLILERSALVPDAVTGGQNTVGLRAPDHPVAAALLHEFGGGIAAPSANRFGQLSPTTAQHVHEKLGGQVGMILDGGACRIGVESTIVSFVQETPTLLRPGGLAVEAIEEVLGQKILLVQSGSQKVRASGMLDSHYAPGIPFEACSGNELIHRARQLASMGYRVAVLNMGNEDAENLGMDGITCFCMPDSSAEYARKLYATLHGLDCGIFNWILAEAPPATQEWNAINDRMRRASCRAVAHSSETLIETCSSGETLSR</sequence>
<feature type="binding site" evidence="14">
    <location>
        <position position="177"/>
    </location>
    <ligand>
        <name>L-threonine</name>
        <dbReference type="ChEBI" id="CHEBI:57926"/>
    </ligand>
</feature>
<evidence type="ECO:0000256" key="7">
    <source>
        <dbReference type="ARBA" id="ARBA00022694"/>
    </source>
</evidence>
<protein>
    <recommendedName>
        <fullName evidence="4 13">Threonylcarbamoyl-AMP synthase</fullName>
        <shortName evidence="13">TC-AMP synthase</shortName>
        <ecNumber evidence="3 13">2.7.7.87</ecNumber>
    </recommendedName>
    <alternativeName>
        <fullName evidence="11 13">L-threonylcarbamoyladenylate synthase</fullName>
    </alternativeName>
</protein>
<feature type="binding site" evidence="14">
    <location>
        <position position="191"/>
    </location>
    <ligand>
        <name>ATP</name>
        <dbReference type="ChEBI" id="CHEBI:30616"/>
    </ligand>
</feature>
<feature type="domain" description="YrdC-like" evidence="15">
    <location>
        <begin position="9"/>
        <end position="195"/>
    </location>
</feature>
<evidence type="ECO:0000256" key="11">
    <source>
        <dbReference type="ARBA" id="ARBA00029774"/>
    </source>
</evidence>
<evidence type="ECO:0000256" key="10">
    <source>
        <dbReference type="ARBA" id="ARBA00022840"/>
    </source>
</evidence>
<dbReference type="Pfam" id="PF01300">
    <property type="entry name" value="Sua5_yciO_yrdC"/>
    <property type="match status" value="1"/>
</dbReference>
<comment type="subcellular location">
    <subcellularLocation>
        <location evidence="1 13">Cytoplasm</location>
    </subcellularLocation>
</comment>
<feature type="binding site" evidence="14">
    <location>
        <position position="54"/>
    </location>
    <ligand>
        <name>ATP</name>
        <dbReference type="ChEBI" id="CHEBI:30616"/>
    </ligand>
</feature>
<dbReference type="Pfam" id="PF03481">
    <property type="entry name" value="Sua5_C"/>
    <property type="match status" value="1"/>
</dbReference>
<dbReference type="Gene3D" id="3.90.870.10">
    <property type="entry name" value="DHBP synthase"/>
    <property type="match status" value="1"/>
</dbReference>
<feature type="binding site" evidence="14">
    <location>
        <position position="139"/>
    </location>
    <ligand>
        <name>ATP</name>
        <dbReference type="ChEBI" id="CHEBI:30616"/>
    </ligand>
</feature>
<evidence type="ECO:0000256" key="9">
    <source>
        <dbReference type="ARBA" id="ARBA00022741"/>
    </source>
</evidence>
<dbReference type="EMBL" id="LS423452">
    <property type="protein sequence ID" value="SPS05336.1"/>
    <property type="molecule type" value="Genomic_DNA"/>
</dbReference>
<evidence type="ECO:0000256" key="12">
    <source>
        <dbReference type="ARBA" id="ARBA00048366"/>
    </source>
</evidence>
<dbReference type="InterPro" id="IPR010923">
    <property type="entry name" value="T(6)A37_SUA5"/>
</dbReference>
<evidence type="ECO:0000256" key="8">
    <source>
        <dbReference type="ARBA" id="ARBA00022695"/>
    </source>
</evidence>
<keyword evidence="8 13" id="KW-0548">Nucleotidyltransferase</keyword>
<dbReference type="PANTHER" id="PTHR17490">
    <property type="entry name" value="SUA5"/>
    <property type="match status" value="1"/>
</dbReference>
<dbReference type="GO" id="GO:0003725">
    <property type="term" value="F:double-stranded RNA binding"/>
    <property type="evidence" value="ECO:0007669"/>
    <property type="project" value="UniProtKB-UniRule"/>
</dbReference>
<name>A0A2X0SHN5_9PROT</name>
<evidence type="ECO:0000256" key="3">
    <source>
        <dbReference type="ARBA" id="ARBA00012584"/>
    </source>
</evidence>
<comment type="function">
    <text evidence="13">Required for the formation of a threonylcarbamoyl group on adenosine at position 37 (t(6)A37) in tRNAs that read codons beginning with adenine.</text>
</comment>
<dbReference type="NCBIfam" id="TIGR00057">
    <property type="entry name" value="L-threonylcarbamoyladenylate synthase"/>
    <property type="match status" value="1"/>
</dbReference>
<feature type="binding site" evidence="14">
    <location>
        <position position="31"/>
    </location>
    <ligand>
        <name>L-threonine</name>
        <dbReference type="ChEBI" id="CHEBI:57926"/>
    </ligand>
</feature>
<feature type="binding site" evidence="14">
    <location>
        <position position="113"/>
    </location>
    <ligand>
        <name>ATP</name>
        <dbReference type="ChEBI" id="CHEBI:30616"/>
    </ligand>
</feature>
<dbReference type="InterPro" id="IPR038385">
    <property type="entry name" value="Sua5/YwlC_C"/>
</dbReference>
<evidence type="ECO:0000313" key="16">
    <source>
        <dbReference type="EMBL" id="SPS05336.1"/>
    </source>
</evidence>
<feature type="binding site" evidence="14">
    <location>
        <position position="63"/>
    </location>
    <ligand>
        <name>ATP</name>
        <dbReference type="ChEBI" id="CHEBI:30616"/>
    </ligand>
</feature>
<dbReference type="EC" id="2.7.7.87" evidence="3 13"/>
<dbReference type="PANTHER" id="PTHR17490:SF16">
    <property type="entry name" value="THREONYLCARBAMOYL-AMP SYNTHASE"/>
    <property type="match status" value="1"/>
</dbReference>
<dbReference type="PROSITE" id="PS51163">
    <property type="entry name" value="YRDC"/>
    <property type="match status" value="1"/>
</dbReference>
<comment type="similarity">
    <text evidence="2 13">Belongs to the SUA5 family.</text>
</comment>
<dbReference type="InterPro" id="IPR005145">
    <property type="entry name" value="Sua5_C"/>
</dbReference>
<dbReference type="InterPro" id="IPR006070">
    <property type="entry name" value="Sua5-like_dom"/>
</dbReference>
<keyword evidence="5 13" id="KW-0963">Cytoplasm</keyword>
<dbReference type="AlphaFoldDB" id="A0A2X0SHN5"/>
<keyword evidence="10 13" id="KW-0067">ATP-binding</keyword>
<evidence type="ECO:0000256" key="14">
    <source>
        <dbReference type="PIRSR" id="PIRSR004930-1"/>
    </source>
</evidence>